<protein>
    <submittedName>
        <fullName evidence="8">Transporter, MFS superfamily protein</fullName>
    </submittedName>
</protein>
<name>Q0S6Z8_RHOJR</name>
<feature type="transmembrane region" description="Helical" evidence="6">
    <location>
        <begin position="53"/>
        <end position="75"/>
    </location>
</feature>
<dbReference type="PANTHER" id="PTHR11360">
    <property type="entry name" value="MONOCARBOXYLATE TRANSPORTER"/>
    <property type="match status" value="1"/>
</dbReference>
<evidence type="ECO:0000256" key="2">
    <source>
        <dbReference type="ARBA" id="ARBA00022692"/>
    </source>
</evidence>
<feature type="transmembrane region" description="Helical" evidence="6">
    <location>
        <begin position="346"/>
        <end position="365"/>
    </location>
</feature>
<keyword evidence="3 6" id="KW-1133">Transmembrane helix</keyword>
<dbReference type="InterPro" id="IPR050327">
    <property type="entry name" value="Proton-linked_MCT"/>
</dbReference>
<feature type="transmembrane region" description="Helical" evidence="6">
    <location>
        <begin position="377"/>
        <end position="396"/>
    </location>
</feature>
<evidence type="ECO:0000256" key="5">
    <source>
        <dbReference type="SAM" id="MobiDB-lite"/>
    </source>
</evidence>
<feature type="region of interest" description="Disordered" evidence="5">
    <location>
        <begin position="401"/>
        <end position="423"/>
    </location>
</feature>
<keyword evidence="4 6" id="KW-0472">Membrane</keyword>
<evidence type="ECO:0000313" key="9">
    <source>
        <dbReference type="Proteomes" id="UP000008710"/>
    </source>
</evidence>
<dbReference type="eggNOG" id="COG2807">
    <property type="taxonomic scope" value="Bacteria"/>
</dbReference>
<dbReference type="InterPro" id="IPR036259">
    <property type="entry name" value="MFS_trans_sf"/>
</dbReference>
<evidence type="ECO:0000313" key="8">
    <source>
        <dbReference type="EMBL" id="ABG96688.1"/>
    </source>
</evidence>
<dbReference type="InterPro" id="IPR011701">
    <property type="entry name" value="MFS"/>
</dbReference>
<feature type="transmembrane region" description="Helical" evidence="6">
    <location>
        <begin position="108"/>
        <end position="128"/>
    </location>
</feature>
<dbReference type="Gene3D" id="1.20.1250.20">
    <property type="entry name" value="MFS general substrate transporter like domains"/>
    <property type="match status" value="2"/>
</dbReference>
<evidence type="ECO:0000256" key="4">
    <source>
        <dbReference type="ARBA" id="ARBA00023136"/>
    </source>
</evidence>
<dbReference type="EMBL" id="CP000431">
    <property type="protein sequence ID" value="ABG96688.1"/>
    <property type="molecule type" value="Genomic_DNA"/>
</dbReference>
<dbReference type="AlphaFoldDB" id="Q0S6Z8"/>
<dbReference type="Pfam" id="PF07690">
    <property type="entry name" value="MFS_1"/>
    <property type="match status" value="1"/>
</dbReference>
<evidence type="ECO:0000256" key="1">
    <source>
        <dbReference type="ARBA" id="ARBA00004651"/>
    </source>
</evidence>
<evidence type="ECO:0000256" key="6">
    <source>
        <dbReference type="SAM" id="Phobius"/>
    </source>
</evidence>
<feature type="transmembrane region" description="Helical" evidence="6">
    <location>
        <begin position="140"/>
        <end position="161"/>
    </location>
</feature>
<feature type="transmembrane region" description="Helical" evidence="6">
    <location>
        <begin position="258"/>
        <end position="281"/>
    </location>
</feature>
<dbReference type="SUPFAM" id="SSF103473">
    <property type="entry name" value="MFS general substrate transporter"/>
    <property type="match status" value="1"/>
</dbReference>
<evidence type="ECO:0000259" key="7">
    <source>
        <dbReference type="PROSITE" id="PS50850"/>
    </source>
</evidence>
<accession>Q0S6Z8</accession>
<reference evidence="9" key="1">
    <citation type="journal article" date="2006" name="Proc. Natl. Acad. Sci. U.S.A.">
        <title>The complete genome of Rhodococcus sp. RHA1 provides insights into a catabolic powerhouse.</title>
        <authorList>
            <person name="McLeod M.P."/>
            <person name="Warren R.L."/>
            <person name="Hsiao W.W.L."/>
            <person name="Araki N."/>
            <person name="Myhre M."/>
            <person name="Fernandes C."/>
            <person name="Miyazawa D."/>
            <person name="Wong W."/>
            <person name="Lillquist A.L."/>
            <person name="Wang D."/>
            <person name="Dosanjh M."/>
            <person name="Hara H."/>
            <person name="Petrescu A."/>
            <person name="Morin R.D."/>
            <person name="Yang G."/>
            <person name="Stott J.M."/>
            <person name="Schein J.E."/>
            <person name="Shin H."/>
            <person name="Smailus D."/>
            <person name="Siddiqui A.S."/>
            <person name="Marra M.A."/>
            <person name="Jones S.J.M."/>
            <person name="Holt R."/>
            <person name="Brinkman F.S.L."/>
            <person name="Miyauchi K."/>
            <person name="Fukuda M."/>
            <person name="Davies J.E."/>
            <person name="Mohn W.W."/>
            <person name="Eltis L.D."/>
        </authorList>
    </citation>
    <scope>NUCLEOTIDE SEQUENCE [LARGE SCALE GENOMIC DNA]</scope>
    <source>
        <strain evidence="9">RHA1</strain>
    </source>
</reference>
<feature type="compositionally biased region" description="Polar residues" evidence="5">
    <location>
        <begin position="404"/>
        <end position="423"/>
    </location>
</feature>
<dbReference type="PROSITE" id="PS50850">
    <property type="entry name" value="MFS"/>
    <property type="match status" value="1"/>
</dbReference>
<feature type="transmembrane region" description="Helical" evidence="6">
    <location>
        <begin position="82"/>
        <end position="102"/>
    </location>
</feature>
<gene>
    <name evidence="8" type="ordered locus">RHA1_ro04907</name>
</gene>
<organism evidence="8 9">
    <name type="scientific">Rhodococcus jostii (strain RHA1)</name>
    <dbReference type="NCBI Taxonomy" id="101510"/>
    <lineage>
        <taxon>Bacteria</taxon>
        <taxon>Bacillati</taxon>
        <taxon>Actinomycetota</taxon>
        <taxon>Actinomycetes</taxon>
        <taxon>Mycobacteriales</taxon>
        <taxon>Nocardiaceae</taxon>
        <taxon>Rhodococcus</taxon>
    </lineage>
</organism>
<dbReference type="KEGG" id="rha:RHA1_ro04907"/>
<sequence>MTMSRGDEFRRGWPTLSAAAVGVGTGVSGLAIYSAGLFTSDLGREIGLSAAMYGLSITLLTFGMALAAPVVGYAVDKFGVKAPTIAGALCLATGFAALGAVVHSVPAYMTAMALIGFFGASSGPIAFTRAVSSWFDRARGLALGITMMGMGLSGAIIPVAIGRVIELEGWRLGYLTLACIALAGTLPTLFLLKIAPRRGSMQGTPGLAADDGDDFATIRRNPLYWRLVLTFGLMSVAFTGLVPYLVPMLRQYGMSVGGAASIASIMGLAVILSRLMIGLLIDVLRPTAVAASLCVLCATGVVLFAVGGVGFAPVLAFTLGCMLGAELDMVGFFTSRYFGLAAFGKAYAGPYMAFVLGGGIAPLWVGAVVDRTGSYTAVLYLVAALTVLCAVAFVALPSPRGPRQVTTGPSDTRPTPASVNADL</sequence>
<feature type="transmembrane region" description="Helical" evidence="6">
    <location>
        <begin position="12"/>
        <end position="33"/>
    </location>
</feature>
<dbReference type="Proteomes" id="UP000008710">
    <property type="component" value="Chromosome"/>
</dbReference>
<keyword evidence="2 6" id="KW-0812">Transmembrane</keyword>
<dbReference type="HOGENOM" id="CLU_001265_59_9_11"/>
<dbReference type="InterPro" id="IPR020846">
    <property type="entry name" value="MFS_dom"/>
</dbReference>
<feature type="domain" description="Major facilitator superfamily (MFS) profile" evidence="7">
    <location>
        <begin position="17"/>
        <end position="401"/>
    </location>
</feature>
<dbReference type="GO" id="GO:0022857">
    <property type="term" value="F:transmembrane transporter activity"/>
    <property type="evidence" value="ECO:0007669"/>
    <property type="project" value="InterPro"/>
</dbReference>
<feature type="transmembrane region" description="Helical" evidence="6">
    <location>
        <begin position="288"/>
        <end position="308"/>
    </location>
</feature>
<feature type="transmembrane region" description="Helical" evidence="6">
    <location>
        <begin position="173"/>
        <end position="192"/>
    </location>
</feature>
<feature type="transmembrane region" description="Helical" evidence="6">
    <location>
        <begin position="223"/>
        <end position="246"/>
    </location>
</feature>
<evidence type="ECO:0000256" key="3">
    <source>
        <dbReference type="ARBA" id="ARBA00022989"/>
    </source>
</evidence>
<comment type="subcellular location">
    <subcellularLocation>
        <location evidence="1">Cell membrane</location>
        <topology evidence="1">Multi-pass membrane protein</topology>
    </subcellularLocation>
</comment>
<proteinExistence type="predicted"/>
<dbReference type="GO" id="GO:0005886">
    <property type="term" value="C:plasma membrane"/>
    <property type="evidence" value="ECO:0007669"/>
    <property type="project" value="UniProtKB-SubCell"/>
</dbReference>